<sequence>MTTERELDDGLAALDQIGREMGEMNRLLQAVQTDLLTRNQQEHALSAELQTMLKQATEASQKALQASKAELRSNLLWLGSTALLIVLAASGAGYILGHNTGLDQGQTEGYQAAHDEKAAASWANTPAGQRAYELDRLGSLDMLAQCKGNAWTTEHQKDRTVCFPNADAKDQITGWYIR</sequence>
<evidence type="ECO:0000313" key="2">
    <source>
        <dbReference type="EMBL" id="PYD59918.1"/>
    </source>
</evidence>
<dbReference type="AlphaFoldDB" id="A0A318PP90"/>
<evidence type="ECO:0000256" key="1">
    <source>
        <dbReference type="SAM" id="Phobius"/>
    </source>
</evidence>
<dbReference type="Proteomes" id="UP000248301">
    <property type="component" value="Unassembled WGS sequence"/>
</dbReference>
<name>A0A318PP90_9PROT</name>
<dbReference type="EMBL" id="NKUF01000104">
    <property type="protein sequence ID" value="PYD59918.1"/>
    <property type="molecule type" value="Genomic_DNA"/>
</dbReference>
<proteinExistence type="predicted"/>
<protein>
    <submittedName>
        <fullName evidence="2">Replication protein</fullName>
    </submittedName>
</protein>
<evidence type="ECO:0000313" key="3">
    <source>
        <dbReference type="Proteomes" id="UP000248301"/>
    </source>
</evidence>
<reference evidence="2 3" key="1">
    <citation type="submission" date="2017-07" db="EMBL/GenBank/DDBJ databases">
        <title>A draft genome sequence of Gluconacetobacter entanii LTH 4560.</title>
        <authorList>
            <person name="Skraban J."/>
            <person name="Cleenwerck I."/>
            <person name="Vandamme P."/>
            <person name="Trcek J."/>
        </authorList>
    </citation>
    <scope>NUCLEOTIDE SEQUENCE [LARGE SCALE GENOMIC DNA]</scope>
    <source>
        <strain evidence="2 3">LTH 4560</strain>
    </source>
</reference>
<accession>A0A318PP90</accession>
<dbReference type="OrthoDB" id="7222498at2"/>
<comment type="caution">
    <text evidence="2">The sequence shown here is derived from an EMBL/GenBank/DDBJ whole genome shotgun (WGS) entry which is preliminary data.</text>
</comment>
<gene>
    <name evidence="2" type="ORF">CFR72_16395</name>
</gene>
<dbReference type="RefSeq" id="WP_110914796.1">
    <property type="nucleotide sequence ID" value="NZ_NKUF01000104.1"/>
</dbReference>
<keyword evidence="1" id="KW-0472">Membrane</keyword>
<keyword evidence="1" id="KW-1133">Transmembrane helix</keyword>
<feature type="transmembrane region" description="Helical" evidence="1">
    <location>
        <begin position="75"/>
        <end position="96"/>
    </location>
</feature>
<keyword evidence="1" id="KW-0812">Transmembrane</keyword>
<organism evidence="2 3">
    <name type="scientific">Gluconacetobacter entanii</name>
    <dbReference type="NCBI Taxonomy" id="108528"/>
    <lineage>
        <taxon>Bacteria</taxon>
        <taxon>Pseudomonadati</taxon>
        <taxon>Pseudomonadota</taxon>
        <taxon>Alphaproteobacteria</taxon>
        <taxon>Acetobacterales</taxon>
        <taxon>Acetobacteraceae</taxon>
        <taxon>Gluconacetobacter</taxon>
    </lineage>
</organism>